<evidence type="ECO:0000256" key="4">
    <source>
        <dbReference type="ARBA" id="ARBA00022801"/>
    </source>
</evidence>
<keyword evidence="5" id="KW-0862">Zinc</keyword>
<keyword evidence="8" id="KW-1185">Reference proteome</keyword>
<dbReference type="PANTHER" id="PTHR42978:SF2">
    <property type="entry name" value="102 KBASES UNSTABLE REGION: FROM 1 TO 119443"/>
    <property type="match status" value="1"/>
</dbReference>
<proteinExistence type="inferred from homology"/>
<dbReference type="RefSeq" id="WP_306681542.1">
    <property type="nucleotide sequence ID" value="NZ_JAVDBT010000017.1"/>
</dbReference>
<gene>
    <name evidence="7" type="ORF">Q9295_15755</name>
</gene>
<comment type="caution">
    <text evidence="7">The sequence shown here is derived from an EMBL/GenBank/DDBJ whole genome shotgun (WGS) entry which is preliminary data.</text>
</comment>
<comment type="cofactor">
    <cofactor evidence="1">
        <name>Zn(2+)</name>
        <dbReference type="ChEBI" id="CHEBI:29105"/>
    </cofactor>
</comment>
<dbReference type="Gene3D" id="3.60.15.10">
    <property type="entry name" value="Ribonuclease Z/Hydroxyacylglutathione hydrolase-like"/>
    <property type="match status" value="1"/>
</dbReference>
<dbReference type="InterPro" id="IPR036866">
    <property type="entry name" value="RibonucZ/Hydroxyglut_hydro"/>
</dbReference>
<dbReference type="PANTHER" id="PTHR42978">
    <property type="entry name" value="QUORUM-QUENCHING LACTONASE YTNP-RELATED-RELATED"/>
    <property type="match status" value="1"/>
</dbReference>
<dbReference type="EMBL" id="JAVDBT010000017">
    <property type="protein sequence ID" value="MDQ2067832.1"/>
    <property type="molecule type" value="Genomic_DNA"/>
</dbReference>
<dbReference type="InterPro" id="IPR001279">
    <property type="entry name" value="Metallo-B-lactamas"/>
</dbReference>
<dbReference type="Proteomes" id="UP001239680">
    <property type="component" value="Unassembled WGS sequence"/>
</dbReference>
<keyword evidence="4" id="KW-0378">Hydrolase</keyword>
<accession>A0ABU0W1G6</accession>
<evidence type="ECO:0000256" key="2">
    <source>
        <dbReference type="ARBA" id="ARBA00007749"/>
    </source>
</evidence>
<evidence type="ECO:0000256" key="5">
    <source>
        <dbReference type="ARBA" id="ARBA00022833"/>
    </source>
</evidence>
<evidence type="ECO:0000313" key="8">
    <source>
        <dbReference type="Proteomes" id="UP001239680"/>
    </source>
</evidence>
<evidence type="ECO:0000256" key="3">
    <source>
        <dbReference type="ARBA" id="ARBA00022723"/>
    </source>
</evidence>
<dbReference type="CDD" id="cd07730">
    <property type="entry name" value="metallo-hydrolase-like_MBL-fold"/>
    <property type="match status" value="1"/>
</dbReference>
<feature type="domain" description="Metallo-beta-lactamase" evidence="6">
    <location>
        <begin position="30"/>
        <end position="254"/>
    </location>
</feature>
<dbReference type="SMART" id="SM00849">
    <property type="entry name" value="Lactamase_B"/>
    <property type="match status" value="1"/>
</dbReference>
<dbReference type="InterPro" id="IPR051013">
    <property type="entry name" value="MBL_superfamily_lactonases"/>
</dbReference>
<evidence type="ECO:0000256" key="1">
    <source>
        <dbReference type="ARBA" id="ARBA00001947"/>
    </source>
</evidence>
<organism evidence="7 8">
    <name type="scientific">Pseudogemmobacter lacusdianii</name>
    <dbReference type="NCBI Taxonomy" id="3069608"/>
    <lineage>
        <taxon>Bacteria</taxon>
        <taxon>Pseudomonadati</taxon>
        <taxon>Pseudomonadota</taxon>
        <taxon>Alphaproteobacteria</taxon>
        <taxon>Rhodobacterales</taxon>
        <taxon>Paracoccaceae</taxon>
        <taxon>Pseudogemmobacter</taxon>
    </lineage>
</organism>
<comment type="similarity">
    <text evidence="2">Belongs to the metallo-beta-lactamase superfamily.</text>
</comment>
<keyword evidence="3" id="KW-0479">Metal-binding</keyword>
<evidence type="ECO:0000313" key="7">
    <source>
        <dbReference type="EMBL" id="MDQ2067832.1"/>
    </source>
</evidence>
<sequence length="266" mass="28906">MTPIFSNSAFVRAPEALLKRGGAWRAVNLQVRYGLIRHASGPILIDTGYTAESITAPGRSFGLRIYGQLLRPRLIATGQPQAFLARQGLRPQDITRVIVTHFHADHISGLRQFPNARFTASARAYARIRQRSTAGNLRHGIFPDLLPDDFAARLDPIEHQAEGPSGRDLLGDGSLFTIDLPGHAEEHFGLYFPQATGGPLAYGTDAQWLIAALEPSKIPGPPLRWIAESPAALAPSSARLTALRDTGARLMLCHDPALTAFDEVLP</sequence>
<dbReference type="SUPFAM" id="SSF56281">
    <property type="entry name" value="Metallo-hydrolase/oxidoreductase"/>
    <property type="match status" value="1"/>
</dbReference>
<protein>
    <submittedName>
        <fullName evidence="7">MBL fold metallo-hydrolase</fullName>
    </submittedName>
</protein>
<dbReference type="Pfam" id="PF00753">
    <property type="entry name" value="Lactamase_B"/>
    <property type="match status" value="1"/>
</dbReference>
<evidence type="ECO:0000259" key="6">
    <source>
        <dbReference type="SMART" id="SM00849"/>
    </source>
</evidence>
<name>A0ABU0W1G6_9RHOB</name>
<reference evidence="7 8" key="1">
    <citation type="submission" date="2023-08" db="EMBL/GenBank/DDBJ databases">
        <title>Characterization of two Paracoccaceae strains isolated from Phycosphere and proposal of Xinfangfangia lacusdiani sp. nov.</title>
        <authorList>
            <person name="Deng Y."/>
            <person name="Zhang Y.Q."/>
        </authorList>
    </citation>
    <scope>NUCLEOTIDE SEQUENCE [LARGE SCALE GENOMIC DNA]</scope>
    <source>
        <strain evidence="7 8">CPCC 101601</strain>
    </source>
</reference>